<dbReference type="GO" id="GO:0005829">
    <property type="term" value="C:cytosol"/>
    <property type="evidence" value="ECO:0007669"/>
    <property type="project" value="UniProtKB-SubCell"/>
</dbReference>
<keyword evidence="6" id="KW-0677">Repeat</keyword>
<comment type="caution">
    <text evidence="12">The sequence shown here is derived from an EMBL/GenBank/DDBJ whole genome shotgun (WGS) entry which is preliminary data.</text>
</comment>
<dbReference type="GO" id="GO:0005782">
    <property type="term" value="C:peroxisomal matrix"/>
    <property type="evidence" value="ECO:0007669"/>
    <property type="project" value="UniProtKB-SubCell"/>
</dbReference>
<dbReference type="InterPro" id="IPR001680">
    <property type="entry name" value="WD40_rpt"/>
</dbReference>
<dbReference type="PROSITE" id="PS51257">
    <property type="entry name" value="PROKAR_LIPOPROTEIN"/>
    <property type="match status" value="1"/>
</dbReference>
<dbReference type="PROSITE" id="PS50082">
    <property type="entry name" value="WD_REPEATS_2"/>
    <property type="match status" value="3"/>
</dbReference>
<dbReference type="InterPro" id="IPR015943">
    <property type="entry name" value="WD40/YVTN_repeat-like_dom_sf"/>
</dbReference>
<dbReference type="OrthoDB" id="273771at2759"/>
<dbReference type="InterPro" id="IPR036322">
    <property type="entry name" value="WD40_repeat_dom_sf"/>
</dbReference>
<proteinExistence type="inferred from homology"/>
<evidence type="ECO:0000256" key="9">
    <source>
        <dbReference type="ARBA" id="ARBA00024017"/>
    </source>
</evidence>
<dbReference type="PANTHER" id="PTHR46027:SF1">
    <property type="entry name" value="PEROXISOMAL TARGETING SIGNAL 2 RECEPTOR"/>
    <property type="match status" value="1"/>
</dbReference>
<dbReference type="Pfam" id="PF00400">
    <property type="entry name" value="WD40"/>
    <property type="match status" value="3"/>
</dbReference>
<keyword evidence="5 11" id="KW-0853">WD repeat</keyword>
<dbReference type="Gene3D" id="2.130.10.10">
    <property type="entry name" value="YVTN repeat-like/Quinoprotein amine dehydrogenase"/>
    <property type="match status" value="1"/>
</dbReference>
<evidence type="ECO:0000256" key="8">
    <source>
        <dbReference type="ARBA" id="ARBA00023140"/>
    </source>
</evidence>
<dbReference type="GO" id="GO:0016558">
    <property type="term" value="P:protein import into peroxisome matrix"/>
    <property type="evidence" value="ECO:0007669"/>
    <property type="project" value="InterPro"/>
</dbReference>
<sequence>MRQLSLLYTANQQCYGVQYAPNNNSILACISCDKFGISGSASMYIIQHSENSVLESKFQIIDSFRFGATLFDIDWSSIDHHLILTGNGDGSIAIWKWPPVNNINPYDRKPIYVSKEHKKEVYSVQWEPSGMRSYHLLSASWDKTIKIWNLNNTGLTCLVSLDAHDGMVYSGAWNPKMTGLLLSGSADKTFRFWDVNKINTRSPPIFVSKPNSSDILCADWSAFDQNIFTLGYASGLIEIRDYRNMKEPVHSIQMAHDYAIKKIKFSPHIPDLFASVSYDMTTKIWNLKGQLIDESKNHSEFAYGIDFDPLIPNRLVDCGWDRKVVISEFQVPGLSSRNVLI</sequence>
<protein>
    <recommendedName>
        <fullName evidence="10">Peroxin-7</fullName>
    </recommendedName>
</protein>
<dbReference type="GO" id="GO:0005053">
    <property type="term" value="F:peroxisome matrix targeting signal-2 binding"/>
    <property type="evidence" value="ECO:0007669"/>
    <property type="project" value="InterPro"/>
</dbReference>
<reference evidence="12" key="1">
    <citation type="submission" date="2021-02" db="EMBL/GenBank/DDBJ databases">
        <authorList>
            <person name="Nowell W R."/>
        </authorList>
    </citation>
    <scope>NUCLEOTIDE SEQUENCE</scope>
    <source>
        <strain evidence="12">Ploen Becks lab</strain>
    </source>
</reference>
<name>A0A813M328_9BILA</name>
<dbReference type="PRINTS" id="PR00320">
    <property type="entry name" value="GPROTEINBRPT"/>
</dbReference>
<organism evidence="12 13">
    <name type="scientific">Brachionus calyciflorus</name>
    <dbReference type="NCBI Taxonomy" id="104777"/>
    <lineage>
        <taxon>Eukaryota</taxon>
        <taxon>Metazoa</taxon>
        <taxon>Spiralia</taxon>
        <taxon>Gnathifera</taxon>
        <taxon>Rotifera</taxon>
        <taxon>Eurotatoria</taxon>
        <taxon>Monogononta</taxon>
        <taxon>Pseudotrocha</taxon>
        <taxon>Ploima</taxon>
        <taxon>Brachionidae</taxon>
        <taxon>Brachionus</taxon>
    </lineage>
</organism>
<keyword evidence="13" id="KW-1185">Reference proteome</keyword>
<comment type="similarity">
    <text evidence="9">Belongs to the WD repeat peroxin-7 family.</text>
</comment>
<evidence type="ECO:0000256" key="10">
    <source>
        <dbReference type="ARBA" id="ARBA00032565"/>
    </source>
</evidence>
<dbReference type="InterPro" id="IPR044536">
    <property type="entry name" value="PEX7"/>
</dbReference>
<dbReference type="SMART" id="SM00320">
    <property type="entry name" value="WD40"/>
    <property type="match status" value="6"/>
</dbReference>
<keyword evidence="3" id="KW-0813">Transport</keyword>
<keyword evidence="7" id="KW-0653">Protein transport</keyword>
<gene>
    <name evidence="12" type="ORF">OXX778_LOCUS214</name>
</gene>
<dbReference type="SUPFAM" id="SSF50978">
    <property type="entry name" value="WD40 repeat-like"/>
    <property type="match status" value="1"/>
</dbReference>
<evidence type="ECO:0000256" key="6">
    <source>
        <dbReference type="ARBA" id="ARBA00022737"/>
    </source>
</evidence>
<evidence type="ECO:0000256" key="4">
    <source>
        <dbReference type="ARBA" id="ARBA00022490"/>
    </source>
</evidence>
<feature type="repeat" description="WD" evidence="11">
    <location>
        <begin position="161"/>
        <end position="196"/>
    </location>
</feature>
<dbReference type="PROSITE" id="PS00678">
    <property type="entry name" value="WD_REPEATS_1"/>
    <property type="match status" value="1"/>
</dbReference>
<keyword evidence="4" id="KW-0963">Cytoplasm</keyword>
<evidence type="ECO:0000313" key="12">
    <source>
        <dbReference type="EMBL" id="CAF0705096.1"/>
    </source>
</evidence>
<feature type="repeat" description="WD" evidence="11">
    <location>
        <begin position="114"/>
        <end position="152"/>
    </location>
</feature>
<dbReference type="AlphaFoldDB" id="A0A813M328"/>
<comment type="subcellular location">
    <subcellularLocation>
        <location evidence="2">Cytoplasm</location>
        <location evidence="2">Cytosol</location>
    </subcellularLocation>
    <subcellularLocation>
        <location evidence="1">Peroxisome matrix</location>
    </subcellularLocation>
</comment>
<evidence type="ECO:0000313" key="13">
    <source>
        <dbReference type="Proteomes" id="UP000663879"/>
    </source>
</evidence>
<dbReference type="PANTHER" id="PTHR46027">
    <property type="entry name" value="PEROXISOMAL TARGETING SIGNAL 2 RECEPTOR"/>
    <property type="match status" value="1"/>
</dbReference>
<accession>A0A813M328</accession>
<evidence type="ECO:0000256" key="3">
    <source>
        <dbReference type="ARBA" id="ARBA00022448"/>
    </source>
</evidence>
<feature type="repeat" description="WD" evidence="11">
    <location>
        <begin position="253"/>
        <end position="288"/>
    </location>
</feature>
<dbReference type="InterPro" id="IPR019775">
    <property type="entry name" value="WD40_repeat_CS"/>
</dbReference>
<dbReference type="EMBL" id="CAJNOC010000010">
    <property type="protein sequence ID" value="CAF0705096.1"/>
    <property type="molecule type" value="Genomic_DNA"/>
</dbReference>
<keyword evidence="8" id="KW-0576">Peroxisome</keyword>
<evidence type="ECO:0000256" key="2">
    <source>
        <dbReference type="ARBA" id="ARBA00004514"/>
    </source>
</evidence>
<evidence type="ECO:0000256" key="5">
    <source>
        <dbReference type="ARBA" id="ARBA00022574"/>
    </source>
</evidence>
<dbReference type="InterPro" id="IPR020472">
    <property type="entry name" value="WD40_PAC1"/>
</dbReference>
<dbReference type="Proteomes" id="UP000663879">
    <property type="component" value="Unassembled WGS sequence"/>
</dbReference>
<evidence type="ECO:0000256" key="11">
    <source>
        <dbReference type="PROSITE-ProRule" id="PRU00221"/>
    </source>
</evidence>
<dbReference type="PROSITE" id="PS50294">
    <property type="entry name" value="WD_REPEATS_REGION"/>
    <property type="match status" value="2"/>
</dbReference>
<evidence type="ECO:0000256" key="7">
    <source>
        <dbReference type="ARBA" id="ARBA00022927"/>
    </source>
</evidence>
<evidence type="ECO:0000256" key="1">
    <source>
        <dbReference type="ARBA" id="ARBA00004253"/>
    </source>
</evidence>